<keyword evidence="6" id="KW-1185">Reference proteome</keyword>
<evidence type="ECO:0000313" key="5">
    <source>
        <dbReference type="EMBL" id="SDU19339.1"/>
    </source>
</evidence>
<dbReference type="AlphaFoldDB" id="A0A1H2GIS2"/>
<dbReference type="Pfam" id="PF14559">
    <property type="entry name" value="TPR_19"/>
    <property type="match status" value="1"/>
</dbReference>
<evidence type="ECO:0000313" key="6">
    <source>
        <dbReference type="Proteomes" id="UP000243232"/>
    </source>
</evidence>
<keyword evidence="4" id="KW-0732">Signal</keyword>
<evidence type="ECO:0000256" key="4">
    <source>
        <dbReference type="SAM" id="SignalP"/>
    </source>
</evidence>
<dbReference type="InterPro" id="IPR051685">
    <property type="entry name" value="Ycf3/AcsC/BcsC/TPR_MFPF"/>
</dbReference>
<dbReference type="PROSITE" id="PS51257">
    <property type="entry name" value="PROKAR_LIPOPROTEIN"/>
    <property type="match status" value="1"/>
</dbReference>
<dbReference type="PANTHER" id="PTHR44943">
    <property type="entry name" value="CELLULOSE SYNTHASE OPERON PROTEIN C"/>
    <property type="match status" value="1"/>
</dbReference>
<dbReference type="RefSeq" id="WP_090195305.1">
    <property type="nucleotide sequence ID" value="NZ_LT629785.1"/>
</dbReference>
<dbReference type="PROSITE" id="PS50005">
    <property type="entry name" value="TPR"/>
    <property type="match status" value="1"/>
</dbReference>
<keyword evidence="2 3" id="KW-0802">TPR repeat</keyword>
<gene>
    <name evidence="5" type="ORF">SAMN05216296_2318</name>
</gene>
<dbReference type="OrthoDB" id="9766710at2"/>
<feature type="signal peptide" evidence="4">
    <location>
        <begin position="1"/>
        <end position="28"/>
    </location>
</feature>
<dbReference type="SMART" id="SM00028">
    <property type="entry name" value="TPR"/>
    <property type="match status" value="6"/>
</dbReference>
<keyword evidence="1" id="KW-0677">Repeat</keyword>
<organism evidence="5 6">
    <name type="scientific">Pseudomonas pohangensis</name>
    <dbReference type="NCBI Taxonomy" id="364197"/>
    <lineage>
        <taxon>Bacteria</taxon>
        <taxon>Pseudomonadati</taxon>
        <taxon>Pseudomonadota</taxon>
        <taxon>Gammaproteobacteria</taxon>
        <taxon>Pseudomonadales</taxon>
        <taxon>Pseudomonadaceae</taxon>
        <taxon>Pseudomonas</taxon>
    </lineage>
</organism>
<evidence type="ECO:0000256" key="1">
    <source>
        <dbReference type="ARBA" id="ARBA00022737"/>
    </source>
</evidence>
<dbReference type="PANTHER" id="PTHR44943:SF8">
    <property type="entry name" value="TPR REPEAT-CONTAINING PROTEIN MJ0263"/>
    <property type="match status" value="1"/>
</dbReference>
<dbReference type="Pfam" id="PF13432">
    <property type="entry name" value="TPR_16"/>
    <property type="match status" value="3"/>
</dbReference>
<sequence>MNRFFALYASLALVGGCQSALHSWSDTAATPAPADQSTIKQTPPAAPFSQQTLYDLLTAEIAGQRNHYDIALENYSAQAKATGDPGVAKRAYQIAEYLNEQPASLNNALLWAKVAPDDIDAQRAAAIQLARSGRYDESMRYMERVLQGQGDTHFDFLALSASESDPQTRAGLLQSFDRLLLKHPGNGQLLFGKALLLQQDNQPEAALQVLEDEPASQQDIMPLLLQAQLLQSMGRSKEALPLLEDGLELHPQDKRLRLAYARLLIEQGRMEDARAEFTLLLQQNPEDDDLRLSLALIYMDDQAWSEAQAYLRDLIERDAHVDIAHFNLGLIDEQLNDHDGALIEYSLVGPGDQYLAAQAQQTALLLNLQRPADARQRLAEARTDQPGYAVQLYMLEVESLAAKQYNDLAWQAAQQSLQQFPGNLSLLYTRAMLAEQRNDLAQMERDLRQIIKAEPTNAMALNALGYTLADRTTRYAEAQALIERAHKLQPDDPAILDSLGWVYYRTGNLDQAETYLRQALQNYPDAEIAAHLGEVLWIQGKQEEAREIWAQSLQRQPDSSILRSTMQRLTGSETP</sequence>
<dbReference type="SUPFAM" id="SSF48452">
    <property type="entry name" value="TPR-like"/>
    <property type="match status" value="3"/>
</dbReference>
<dbReference type="EMBL" id="LT629785">
    <property type="protein sequence ID" value="SDU19339.1"/>
    <property type="molecule type" value="Genomic_DNA"/>
</dbReference>
<reference evidence="6" key="1">
    <citation type="submission" date="2016-10" db="EMBL/GenBank/DDBJ databases">
        <authorList>
            <person name="Varghese N."/>
            <person name="Submissions S."/>
        </authorList>
    </citation>
    <scope>NUCLEOTIDE SEQUENCE [LARGE SCALE GENOMIC DNA]</scope>
    <source>
        <strain evidence="6">DSM 17875</strain>
    </source>
</reference>
<dbReference type="Proteomes" id="UP000243232">
    <property type="component" value="Chromosome I"/>
</dbReference>
<dbReference type="InterPro" id="IPR019734">
    <property type="entry name" value="TPR_rpt"/>
</dbReference>
<feature type="repeat" description="TPR" evidence="3">
    <location>
        <begin position="493"/>
        <end position="526"/>
    </location>
</feature>
<accession>A0A1H2GIS2</accession>
<dbReference type="STRING" id="364197.SAMN05216296_2318"/>
<proteinExistence type="predicted"/>
<feature type="chain" id="PRO_5009274910" evidence="4">
    <location>
        <begin position="29"/>
        <end position="575"/>
    </location>
</feature>
<evidence type="ECO:0000256" key="3">
    <source>
        <dbReference type="PROSITE-ProRule" id="PRU00339"/>
    </source>
</evidence>
<name>A0A1H2GIS2_9PSED</name>
<evidence type="ECO:0000256" key="2">
    <source>
        <dbReference type="ARBA" id="ARBA00022803"/>
    </source>
</evidence>
<dbReference type="InterPro" id="IPR011990">
    <property type="entry name" value="TPR-like_helical_dom_sf"/>
</dbReference>
<dbReference type="Gene3D" id="1.25.40.10">
    <property type="entry name" value="Tetratricopeptide repeat domain"/>
    <property type="match status" value="2"/>
</dbReference>
<protein>
    <submittedName>
        <fullName evidence="5">Flp pilus assembly protein TadD, contains TPR repeats</fullName>
    </submittedName>
</protein>